<feature type="chain" id="PRO_5004268237" description="NAD(P)-binding domain-containing protein" evidence="1">
    <location>
        <begin position="34"/>
        <end position="274"/>
    </location>
</feature>
<dbReference type="Pfam" id="PF13460">
    <property type="entry name" value="NAD_binding_10"/>
    <property type="match status" value="1"/>
</dbReference>
<dbReference type="InterPro" id="IPR016040">
    <property type="entry name" value="NAD(P)-bd_dom"/>
</dbReference>
<dbReference type="eggNOG" id="COG0451">
    <property type="taxonomic scope" value="Bacteria"/>
</dbReference>
<dbReference type="HOGENOM" id="CLU_007383_12_4_6"/>
<dbReference type="InterPro" id="IPR036291">
    <property type="entry name" value="NAD(P)-bd_dom_sf"/>
</dbReference>
<dbReference type="KEGG" id="msu:MS0134"/>
<evidence type="ECO:0000313" key="3">
    <source>
        <dbReference type="EMBL" id="AAU36741.1"/>
    </source>
</evidence>
<reference evidence="3 4" key="1">
    <citation type="journal article" date="2004" name="Nat. Biotechnol.">
        <title>The genome sequence of the capnophilic rumen bacterium Mannheimia succiniciproducens.</title>
        <authorList>
            <person name="Hong S.H."/>
            <person name="Kim J.S."/>
            <person name="Lee S.Y."/>
            <person name="In Y.H."/>
            <person name="Choi S.S."/>
            <person name="Rih J.-K."/>
            <person name="Kim C.H."/>
            <person name="Jeong H."/>
            <person name="Hur C.G."/>
            <person name="Kim J.J."/>
        </authorList>
    </citation>
    <scope>NUCLEOTIDE SEQUENCE [LARGE SCALE GENOMIC DNA]</scope>
    <source>
        <strain evidence="4">KCTC 0769BP / MBEL55E</strain>
    </source>
</reference>
<feature type="domain" description="NAD(P)-binding" evidence="2">
    <location>
        <begin position="45"/>
        <end position="213"/>
    </location>
</feature>
<dbReference type="Proteomes" id="UP000000607">
    <property type="component" value="Chromosome"/>
</dbReference>
<dbReference type="Gene3D" id="3.40.50.720">
    <property type="entry name" value="NAD(P)-binding Rossmann-like Domain"/>
    <property type="match status" value="1"/>
</dbReference>
<keyword evidence="4" id="KW-1185">Reference proteome</keyword>
<dbReference type="AlphaFoldDB" id="Q65WB9"/>
<dbReference type="GO" id="GO:0004029">
    <property type="term" value="F:aldehyde dehydrogenase (NAD+) activity"/>
    <property type="evidence" value="ECO:0007669"/>
    <property type="project" value="TreeGrafter"/>
</dbReference>
<dbReference type="InterPro" id="IPR051783">
    <property type="entry name" value="NAD(P)-dependent_oxidoreduct"/>
</dbReference>
<evidence type="ECO:0000256" key="1">
    <source>
        <dbReference type="SAM" id="SignalP"/>
    </source>
</evidence>
<dbReference type="STRING" id="221988.MS0134"/>
<evidence type="ECO:0000313" key="4">
    <source>
        <dbReference type="Proteomes" id="UP000000607"/>
    </source>
</evidence>
<sequence>MIFLLHLGTFMYKTFKKLTALLGALAALSACHSAVQPAKTVFLAGATGVIGEPLGKALVAKGYHVYGTTRSAEKAKQLEADGITPVVLDIYDAAAVEKAVVNAKPDVVISQLSSLPKGLKEEEMAEGLKRDNRIRIAGTRNLIAATEKAGTPKFITQSFVFYAESATPPIEESALLSTKDPVYGESTAAMMNLEKQTLAGKFTPVVLRYGWIYGGKSGFNAPIEGYSTIHIDAVVDATVRAVEADLKGIYNVSEASPFINIDKFRKAVPGWKDK</sequence>
<accession>Q65WB9</accession>
<dbReference type="PANTHER" id="PTHR48079:SF6">
    <property type="entry name" value="NAD(P)-BINDING DOMAIN-CONTAINING PROTEIN-RELATED"/>
    <property type="match status" value="1"/>
</dbReference>
<feature type="signal peptide" evidence="1">
    <location>
        <begin position="1"/>
        <end position="33"/>
    </location>
</feature>
<dbReference type="GO" id="GO:0005737">
    <property type="term" value="C:cytoplasm"/>
    <property type="evidence" value="ECO:0007669"/>
    <property type="project" value="TreeGrafter"/>
</dbReference>
<evidence type="ECO:0000259" key="2">
    <source>
        <dbReference type="Pfam" id="PF13460"/>
    </source>
</evidence>
<dbReference type="PANTHER" id="PTHR48079">
    <property type="entry name" value="PROTEIN YEEZ"/>
    <property type="match status" value="1"/>
</dbReference>
<protein>
    <recommendedName>
        <fullName evidence="2">NAD(P)-binding domain-containing protein</fullName>
    </recommendedName>
</protein>
<organism evidence="3 4">
    <name type="scientific">Mannheimia succiniciproducens (strain KCTC 0769BP / MBEL55E)</name>
    <dbReference type="NCBI Taxonomy" id="221988"/>
    <lineage>
        <taxon>Bacteria</taxon>
        <taxon>Pseudomonadati</taxon>
        <taxon>Pseudomonadota</taxon>
        <taxon>Gammaproteobacteria</taxon>
        <taxon>Pasteurellales</taxon>
        <taxon>Pasteurellaceae</taxon>
        <taxon>Basfia</taxon>
    </lineage>
</organism>
<dbReference type="SUPFAM" id="SSF51735">
    <property type="entry name" value="NAD(P)-binding Rossmann-fold domains"/>
    <property type="match status" value="1"/>
</dbReference>
<gene>
    <name evidence="3" type="ordered locus">MS0134</name>
</gene>
<name>Q65WB9_MANSM</name>
<keyword evidence="1" id="KW-0732">Signal</keyword>
<dbReference type="EMBL" id="AE016827">
    <property type="protein sequence ID" value="AAU36741.1"/>
    <property type="molecule type" value="Genomic_DNA"/>
</dbReference>
<proteinExistence type="predicted"/>